<evidence type="ECO:0000256" key="8">
    <source>
        <dbReference type="SAM" id="SignalP"/>
    </source>
</evidence>
<dbReference type="KEGG" id="pti:PHATRDRAFT_44758"/>
<protein>
    <submittedName>
        <fullName evidence="9">Small multidrug resistance protein</fullName>
    </submittedName>
</protein>
<feature type="transmembrane region" description="Helical" evidence="7">
    <location>
        <begin position="177"/>
        <end position="198"/>
    </location>
</feature>
<sequence length="226" mass="24554">MSGTIGRRTMIRVGSFVPVMLWSIVLVHPSHLLAEADRGRASTLYYPLDNLRIDSVRSSEYQLRTGTMFRRWGKTVGTITDDAWHLAVPLVSSPAKHVIAVRGGGYNLANLVDWLSSTKLRCWLVLLASITIESFATSLSKVARDSSSLQVFLGACTLYLSSMCGFAICLAKIEVGIAYAAWAALGTAFVTASGILFFQEDCDAVKVSCLFMILAGVVGLNLRDSH</sequence>
<keyword evidence="3" id="KW-1003">Cell membrane</keyword>
<dbReference type="PANTHER" id="PTHR30561">
    <property type="entry name" value="SMR FAMILY PROTON-DEPENDENT DRUG EFFLUX TRANSPORTER SUGE"/>
    <property type="match status" value="1"/>
</dbReference>
<keyword evidence="8" id="KW-0732">Signal</keyword>
<dbReference type="Pfam" id="PF00893">
    <property type="entry name" value="Multi_Drug_Res"/>
    <property type="match status" value="1"/>
</dbReference>
<accession>B7FVJ0</accession>
<evidence type="ECO:0000256" key="5">
    <source>
        <dbReference type="ARBA" id="ARBA00022989"/>
    </source>
</evidence>
<dbReference type="GO" id="GO:0022857">
    <property type="term" value="F:transmembrane transporter activity"/>
    <property type="evidence" value="ECO:0007669"/>
    <property type="project" value="InterPro"/>
</dbReference>
<keyword evidence="10" id="KW-1185">Reference proteome</keyword>
<feature type="transmembrane region" description="Helical" evidence="7">
    <location>
        <begin position="151"/>
        <end position="170"/>
    </location>
</feature>
<reference evidence="9 10" key="1">
    <citation type="journal article" date="2008" name="Nature">
        <title>The Phaeodactylum genome reveals the evolutionary history of diatom genomes.</title>
        <authorList>
            <person name="Bowler C."/>
            <person name="Allen A.E."/>
            <person name="Badger J.H."/>
            <person name="Grimwood J."/>
            <person name="Jabbari K."/>
            <person name="Kuo A."/>
            <person name="Maheswari U."/>
            <person name="Martens C."/>
            <person name="Maumus F."/>
            <person name="Otillar R.P."/>
            <person name="Rayko E."/>
            <person name="Salamov A."/>
            <person name="Vandepoele K."/>
            <person name="Beszteri B."/>
            <person name="Gruber A."/>
            <person name="Heijde M."/>
            <person name="Katinka M."/>
            <person name="Mock T."/>
            <person name="Valentin K."/>
            <person name="Verret F."/>
            <person name="Berges J.A."/>
            <person name="Brownlee C."/>
            <person name="Cadoret J.P."/>
            <person name="Chiovitti A."/>
            <person name="Choi C.J."/>
            <person name="Coesel S."/>
            <person name="De Martino A."/>
            <person name="Detter J.C."/>
            <person name="Durkin C."/>
            <person name="Falciatore A."/>
            <person name="Fournet J."/>
            <person name="Haruta M."/>
            <person name="Huysman M.J."/>
            <person name="Jenkins B.D."/>
            <person name="Jiroutova K."/>
            <person name="Jorgensen R.E."/>
            <person name="Joubert Y."/>
            <person name="Kaplan A."/>
            <person name="Kroger N."/>
            <person name="Kroth P.G."/>
            <person name="La Roche J."/>
            <person name="Lindquist E."/>
            <person name="Lommer M."/>
            <person name="Martin-Jezequel V."/>
            <person name="Lopez P.J."/>
            <person name="Lucas S."/>
            <person name="Mangogna M."/>
            <person name="McGinnis K."/>
            <person name="Medlin L.K."/>
            <person name="Montsant A."/>
            <person name="Oudot-Le Secq M.P."/>
            <person name="Napoli C."/>
            <person name="Obornik M."/>
            <person name="Parker M.S."/>
            <person name="Petit J.L."/>
            <person name="Porcel B.M."/>
            <person name="Poulsen N."/>
            <person name="Robison M."/>
            <person name="Rychlewski L."/>
            <person name="Rynearson T.A."/>
            <person name="Schmutz J."/>
            <person name="Shapiro H."/>
            <person name="Siaut M."/>
            <person name="Stanley M."/>
            <person name="Sussman M.R."/>
            <person name="Taylor A.R."/>
            <person name="Vardi A."/>
            <person name="von Dassow P."/>
            <person name="Vyverman W."/>
            <person name="Willis A."/>
            <person name="Wyrwicz L.S."/>
            <person name="Rokhsar D.S."/>
            <person name="Weissenbach J."/>
            <person name="Armbrust E.V."/>
            <person name="Green B.R."/>
            <person name="Van de Peer Y."/>
            <person name="Grigoriev I.V."/>
        </authorList>
    </citation>
    <scope>NUCLEOTIDE SEQUENCE [LARGE SCALE GENOMIC DNA]</scope>
    <source>
        <strain evidence="9 10">CCAP 1055/1</strain>
    </source>
</reference>
<dbReference type="EMBL" id="CM000608">
    <property type="protein sequence ID" value="EEC49412.1"/>
    <property type="molecule type" value="Genomic_DNA"/>
</dbReference>
<dbReference type="GeneID" id="7199728"/>
<evidence type="ECO:0000256" key="1">
    <source>
        <dbReference type="ARBA" id="ARBA00004651"/>
    </source>
</evidence>
<dbReference type="InterPro" id="IPR045324">
    <property type="entry name" value="Small_multidrug_res"/>
</dbReference>
<dbReference type="AlphaFoldDB" id="B7FVJ0"/>
<dbReference type="HOGENOM" id="CLU_1328614_0_0_1"/>
<feature type="signal peptide" evidence="8">
    <location>
        <begin position="1"/>
        <end position="34"/>
    </location>
</feature>
<dbReference type="Proteomes" id="UP000000759">
    <property type="component" value="Chromosome 5"/>
</dbReference>
<dbReference type="RefSeq" id="XP_002178714.1">
    <property type="nucleotide sequence ID" value="XM_002178678.1"/>
</dbReference>
<gene>
    <name evidence="9" type="ORF">PHATRDRAFT_44758</name>
</gene>
<reference evidence="10" key="2">
    <citation type="submission" date="2008-08" db="EMBL/GenBank/DDBJ databases">
        <authorList>
            <consortium name="Diatom Consortium"/>
            <person name="Grigoriev I."/>
            <person name="Grimwood J."/>
            <person name="Kuo A."/>
            <person name="Otillar R.P."/>
            <person name="Salamov A."/>
            <person name="Detter J.C."/>
            <person name="Lindquist E."/>
            <person name="Shapiro H."/>
            <person name="Lucas S."/>
            <person name="Glavina del Rio T."/>
            <person name="Pitluck S."/>
            <person name="Rokhsar D."/>
            <person name="Bowler C."/>
        </authorList>
    </citation>
    <scope>GENOME REANNOTATION</scope>
    <source>
        <strain evidence="10">CCAP 1055/1</strain>
    </source>
</reference>
<dbReference type="OrthoDB" id="195543at2759"/>
<comment type="subcellular location">
    <subcellularLocation>
        <location evidence="1">Cell membrane</location>
        <topology evidence="1">Multi-pass membrane protein</topology>
    </subcellularLocation>
</comment>
<keyword evidence="4 7" id="KW-0812">Transmembrane</keyword>
<keyword evidence="2" id="KW-0813">Transport</keyword>
<feature type="chain" id="PRO_5002855382" evidence="8">
    <location>
        <begin position="35"/>
        <end position="226"/>
    </location>
</feature>
<name>B7FVJ0_PHATC</name>
<dbReference type="GO" id="GO:0005886">
    <property type="term" value="C:plasma membrane"/>
    <property type="evidence" value="ECO:0007669"/>
    <property type="project" value="UniProtKB-SubCell"/>
</dbReference>
<evidence type="ECO:0000256" key="4">
    <source>
        <dbReference type="ARBA" id="ARBA00022692"/>
    </source>
</evidence>
<evidence type="ECO:0000256" key="2">
    <source>
        <dbReference type="ARBA" id="ARBA00022448"/>
    </source>
</evidence>
<evidence type="ECO:0000313" key="9">
    <source>
        <dbReference type="EMBL" id="EEC49412.1"/>
    </source>
</evidence>
<feature type="transmembrane region" description="Helical" evidence="7">
    <location>
        <begin position="204"/>
        <end position="222"/>
    </location>
</feature>
<evidence type="ECO:0000256" key="6">
    <source>
        <dbReference type="ARBA" id="ARBA00023136"/>
    </source>
</evidence>
<organism evidence="9 10">
    <name type="scientific">Phaeodactylum tricornutum (strain CCAP 1055/1)</name>
    <dbReference type="NCBI Taxonomy" id="556484"/>
    <lineage>
        <taxon>Eukaryota</taxon>
        <taxon>Sar</taxon>
        <taxon>Stramenopiles</taxon>
        <taxon>Ochrophyta</taxon>
        <taxon>Bacillariophyta</taxon>
        <taxon>Bacillariophyceae</taxon>
        <taxon>Bacillariophycidae</taxon>
        <taxon>Naviculales</taxon>
        <taxon>Phaeodactylaceae</taxon>
        <taxon>Phaeodactylum</taxon>
    </lineage>
</organism>
<keyword evidence="6 7" id="KW-0472">Membrane</keyword>
<dbReference type="InterPro" id="IPR037185">
    <property type="entry name" value="EmrE-like"/>
</dbReference>
<evidence type="ECO:0000256" key="3">
    <source>
        <dbReference type="ARBA" id="ARBA00022475"/>
    </source>
</evidence>
<dbReference type="Gene3D" id="1.10.3730.20">
    <property type="match status" value="1"/>
</dbReference>
<dbReference type="SUPFAM" id="SSF103481">
    <property type="entry name" value="Multidrug resistance efflux transporter EmrE"/>
    <property type="match status" value="1"/>
</dbReference>
<dbReference type="InParanoid" id="B7FVJ0"/>
<dbReference type="InterPro" id="IPR000390">
    <property type="entry name" value="Small_drug/metabolite_transptr"/>
</dbReference>
<dbReference type="PaxDb" id="2850-Phatr44758"/>
<evidence type="ECO:0000256" key="7">
    <source>
        <dbReference type="SAM" id="Phobius"/>
    </source>
</evidence>
<proteinExistence type="predicted"/>
<keyword evidence="5 7" id="KW-1133">Transmembrane helix</keyword>
<evidence type="ECO:0000313" key="10">
    <source>
        <dbReference type="Proteomes" id="UP000000759"/>
    </source>
</evidence>
<dbReference type="PANTHER" id="PTHR30561:SF1">
    <property type="entry name" value="MULTIDRUG TRANSPORTER EMRE"/>
    <property type="match status" value="1"/>
</dbReference>